<accession>A0A0U9H8V0</accession>
<dbReference type="Proteomes" id="UP000052946">
    <property type="component" value="Unassembled WGS sequence"/>
</dbReference>
<proteinExistence type="predicted"/>
<reference evidence="2 3" key="2">
    <citation type="journal article" date="2016" name="Genome Announc.">
        <title>Draft Genome Sequence of Oceanobacillus picturae Heshi-B3, Isolated from Fermented Rice Bran in a Traditional Japanese Seafood Dish.</title>
        <authorList>
            <person name="Akuzawa S."/>
            <person name="Nagaoka J."/>
            <person name="Kanekatsu M."/>
            <person name="Kanesaki Y."/>
            <person name="Suzuki T."/>
        </authorList>
    </citation>
    <scope>NUCLEOTIDE SEQUENCE [LARGE SCALE GENOMIC DNA]</scope>
    <source>
        <strain evidence="2 3">Heshi-B3</strain>
    </source>
</reference>
<dbReference type="OrthoDB" id="2182676at2"/>
<gene>
    <name evidence="2" type="ORF">OPHB3_1638</name>
</gene>
<dbReference type="RefSeq" id="WP_082667676.1">
    <property type="nucleotide sequence ID" value="NZ_BBXV01000019.1"/>
</dbReference>
<feature type="transmembrane region" description="Helical" evidence="1">
    <location>
        <begin position="76"/>
        <end position="95"/>
    </location>
</feature>
<keyword evidence="1" id="KW-0472">Membrane</keyword>
<evidence type="ECO:0000256" key="1">
    <source>
        <dbReference type="SAM" id="Phobius"/>
    </source>
</evidence>
<organism evidence="2 3">
    <name type="scientific">Oceanobacillus picturae</name>
    <dbReference type="NCBI Taxonomy" id="171693"/>
    <lineage>
        <taxon>Bacteria</taxon>
        <taxon>Bacillati</taxon>
        <taxon>Bacillota</taxon>
        <taxon>Bacilli</taxon>
        <taxon>Bacillales</taxon>
        <taxon>Bacillaceae</taxon>
        <taxon>Oceanobacillus</taxon>
    </lineage>
</organism>
<keyword evidence="1" id="KW-1133">Transmembrane helix</keyword>
<name>A0A0U9H8V0_9BACI</name>
<evidence type="ECO:0008006" key="4">
    <source>
        <dbReference type="Google" id="ProtNLM"/>
    </source>
</evidence>
<sequence>MTTMNGIFKWFYDLGNWLAKVMYLHFLWIIFTVLGLGIFGISPATAGLFSVLHKWFDDDFDIPIFQHFYSVYKTQFFKANGLGLIIMGLGAFLYIDMNVSKDMIESFPLHLLLLFVTFLYSITTIYLFPVFVRYNLTFFLYFKQAFFVALARPLETIAIAISMLLLFYLFSYLPVLLFFIGASIIALPIMWFAYRACVQIEEKKAS</sequence>
<dbReference type="InterPro" id="IPR006938">
    <property type="entry name" value="DUF624"/>
</dbReference>
<feature type="transmembrane region" description="Helical" evidence="1">
    <location>
        <begin position="144"/>
        <end position="169"/>
    </location>
</feature>
<evidence type="ECO:0000313" key="2">
    <source>
        <dbReference type="EMBL" id="GAQ17713.1"/>
    </source>
</evidence>
<feature type="transmembrane region" description="Helical" evidence="1">
    <location>
        <begin position="26"/>
        <end position="56"/>
    </location>
</feature>
<evidence type="ECO:0000313" key="3">
    <source>
        <dbReference type="Proteomes" id="UP000052946"/>
    </source>
</evidence>
<keyword evidence="1" id="KW-0812">Transmembrane</keyword>
<dbReference type="EMBL" id="BBXV01000019">
    <property type="protein sequence ID" value="GAQ17713.1"/>
    <property type="molecule type" value="Genomic_DNA"/>
</dbReference>
<reference evidence="3" key="1">
    <citation type="submission" date="2015-07" db="EMBL/GenBank/DDBJ databases">
        <title>Draft Genome Sequence of Oceanobacillus picturae Heshi-B3 that Was Isolated from Fermented Rice Bran with Aging Salted Mackerel, Which Was Named Heshiko as Traditional Fermented Seafood in Japan.</title>
        <authorList>
            <person name="Akuzawa S."/>
            <person name="Nakagawa J."/>
            <person name="Kanekatsu T."/>
            <person name="Kanesaki Y."/>
            <person name="Suzuki T."/>
        </authorList>
    </citation>
    <scope>NUCLEOTIDE SEQUENCE [LARGE SCALE GENOMIC DNA]</scope>
    <source>
        <strain evidence="3">Heshi-B3</strain>
    </source>
</reference>
<dbReference type="AlphaFoldDB" id="A0A0U9H8V0"/>
<comment type="caution">
    <text evidence="2">The sequence shown here is derived from an EMBL/GenBank/DDBJ whole genome shotgun (WGS) entry which is preliminary data.</text>
</comment>
<dbReference type="Pfam" id="PF04854">
    <property type="entry name" value="DUF624"/>
    <property type="match status" value="1"/>
</dbReference>
<protein>
    <recommendedName>
        <fullName evidence="4">Integral membrane protein</fullName>
    </recommendedName>
</protein>
<feature type="transmembrane region" description="Helical" evidence="1">
    <location>
        <begin position="107"/>
        <end position="132"/>
    </location>
</feature>
<feature type="transmembrane region" description="Helical" evidence="1">
    <location>
        <begin position="175"/>
        <end position="194"/>
    </location>
</feature>